<feature type="domain" description="PD-(D/E)XK endonuclease-like" evidence="1">
    <location>
        <begin position="15"/>
        <end position="225"/>
    </location>
</feature>
<evidence type="ECO:0000259" key="1">
    <source>
        <dbReference type="Pfam" id="PF12705"/>
    </source>
</evidence>
<dbReference type="Pfam" id="PF12705">
    <property type="entry name" value="PDDEXK_1"/>
    <property type="match status" value="1"/>
</dbReference>
<accession>A0A6J5KQU1</accession>
<dbReference type="InterPro" id="IPR038726">
    <property type="entry name" value="PDDEXK_AddAB-type"/>
</dbReference>
<evidence type="ECO:0000313" key="2">
    <source>
        <dbReference type="EMBL" id="CAB4124824.1"/>
    </source>
</evidence>
<gene>
    <name evidence="2" type="ORF">UFOVP55_31</name>
</gene>
<dbReference type="Gene3D" id="3.90.320.10">
    <property type="match status" value="1"/>
</dbReference>
<reference evidence="2" key="1">
    <citation type="submission" date="2020-04" db="EMBL/GenBank/DDBJ databases">
        <authorList>
            <person name="Chiriac C."/>
            <person name="Salcher M."/>
            <person name="Ghai R."/>
            <person name="Kavagutti S V."/>
        </authorList>
    </citation>
    <scope>NUCLEOTIDE SEQUENCE</scope>
</reference>
<proteinExistence type="predicted"/>
<organism evidence="2">
    <name type="scientific">uncultured Caudovirales phage</name>
    <dbReference type="NCBI Taxonomy" id="2100421"/>
    <lineage>
        <taxon>Viruses</taxon>
        <taxon>Duplodnaviria</taxon>
        <taxon>Heunggongvirae</taxon>
        <taxon>Uroviricota</taxon>
        <taxon>Caudoviricetes</taxon>
        <taxon>Peduoviridae</taxon>
        <taxon>Maltschvirus</taxon>
        <taxon>Maltschvirus maltsch</taxon>
    </lineage>
</organism>
<name>A0A6J5KQU1_9CAUD</name>
<sequence>MNLVTTRSKPKSFAWSYSKLKNYETCPARYYGVDVSKNFKEEEGEALLYGNTLHKALASAISGQAPLPKPFTVFQPWVDKLCGFTNGQDVTLLVEQQLAITKELGPTEWFGRDAWYRGIADVIKIVGQVAVVLDWKTGKIVEDSVQLALMAQCVFAHHPQVEKIRTEFVWLKEDATTRADFAREDMVGVWGGLLPRVEMLKHAHDTVQFPAKPGNLCRKWCPVTSCPHNGK</sequence>
<dbReference type="EMBL" id="LR796185">
    <property type="protein sequence ID" value="CAB4124824.1"/>
    <property type="molecule type" value="Genomic_DNA"/>
</dbReference>
<dbReference type="InterPro" id="IPR011604">
    <property type="entry name" value="PDDEXK-like_dom_sf"/>
</dbReference>
<protein>
    <submittedName>
        <fullName evidence="2">PD-(D/E)XK nuclease superfamily</fullName>
    </submittedName>
</protein>